<evidence type="ECO:0000256" key="4">
    <source>
        <dbReference type="SAM" id="MobiDB-lite"/>
    </source>
</evidence>
<keyword evidence="6" id="KW-1185">Reference proteome</keyword>
<comment type="caution">
    <text evidence="5">The sequence shown here is derived from an EMBL/GenBank/DDBJ whole genome shotgun (WGS) entry which is preliminary data.</text>
</comment>
<dbReference type="CDD" id="cd04701">
    <property type="entry name" value="Asparaginase_2"/>
    <property type="match status" value="1"/>
</dbReference>
<evidence type="ECO:0000313" key="5">
    <source>
        <dbReference type="EMBL" id="CAG8951265.1"/>
    </source>
</evidence>
<dbReference type="OrthoDB" id="2262349at2759"/>
<evidence type="ECO:0000256" key="2">
    <source>
        <dbReference type="PIRSR" id="PIRSR600246-2"/>
    </source>
</evidence>
<evidence type="ECO:0000313" key="6">
    <source>
        <dbReference type="Proteomes" id="UP000696280"/>
    </source>
</evidence>
<name>A0A9N9KNT0_9HELO</name>
<evidence type="ECO:0000256" key="3">
    <source>
        <dbReference type="PIRSR" id="PIRSR600246-3"/>
    </source>
</evidence>
<dbReference type="PANTHER" id="PTHR10188">
    <property type="entry name" value="L-ASPARAGINASE"/>
    <property type="match status" value="1"/>
</dbReference>
<evidence type="ECO:0000256" key="1">
    <source>
        <dbReference type="PIRSR" id="PIRSR600246-1"/>
    </source>
</evidence>
<dbReference type="AlphaFoldDB" id="A0A9N9KNT0"/>
<feature type="binding site" evidence="2">
    <location>
        <begin position="264"/>
        <end position="267"/>
    </location>
    <ligand>
        <name>substrate</name>
    </ligand>
</feature>
<feature type="binding site" evidence="2">
    <location>
        <begin position="349"/>
        <end position="352"/>
    </location>
    <ligand>
        <name>substrate</name>
    </ligand>
</feature>
<reference evidence="5" key="1">
    <citation type="submission" date="2021-07" db="EMBL/GenBank/DDBJ databases">
        <authorList>
            <person name="Durling M."/>
        </authorList>
    </citation>
    <scope>NUCLEOTIDE SEQUENCE</scope>
</reference>
<dbReference type="InterPro" id="IPR029055">
    <property type="entry name" value="Ntn_hydrolases_N"/>
</dbReference>
<sequence>MDYKPTQSPPIIPRLIIHGGAGNILPSNLSPEKYKLYHDSLLRILAESHYFLTSKSCFPLSNSNNAHKSDKSDKSDTSSNTSTKTVSALDAVTFAVSLLEDNPLFNSGHGAVFTRDGVNELEASIMVSKGMKKRGVGVMGIQHVKNPIKLAREMLIRGEQDLVGGNGRAVSGGAQGHSQLHQYSAEKLAREWGLECVEPSYYFTQGRWDEHIRGLEKEKAGGVATWDEEHFFPQGTCGAVALDGEGVLAVATSTGGMTNKLTGRIGDTPTLGAGFWAEEWEEEFSSKSRVESMLSQSGPALIMSDTLTGLIADCLPNPMAYSPLPKQDIDPEYLSKGDRVFRSSAMSGTGNGDSFLRINACRTASAIARYRGAKSNQKTSLQDAVTEIAGPGGELVKSAGERWQKTGEGEGGIIGIELTLVIGANGEKKVVDSQIVDDFNCGGMFRAAVDPDNGKAVMRAWKPGQHEGIERYEGEGREYDLRDWFDEKVLG</sequence>
<dbReference type="SUPFAM" id="SSF56235">
    <property type="entry name" value="N-terminal nucleophile aminohydrolases (Ntn hydrolases)"/>
    <property type="match status" value="1"/>
</dbReference>
<feature type="region of interest" description="Disordered" evidence="4">
    <location>
        <begin position="64"/>
        <end position="83"/>
    </location>
</feature>
<feature type="site" description="Cleavage; by autolysis" evidence="3">
    <location>
        <begin position="235"/>
        <end position="236"/>
    </location>
</feature>
<dbReference type="EMBL" id="CAJVRL010000041">
    <property type="protein sequence ID" value="CAG8951265.1"/>
    <property type="molecule type" value="Genomic_DNA"/>
</dbReference>
<proteinExistence type="predicted"/>
<dbReference type="Gene3D" id="3.60.20.30">
    <property type="entry name" value="(Glycosyl)asparaginase"/>
    <property type="match status" value="1"/>
</dbReference>
<dbReference type="InterPro" id="IPR000246">
    <property type="entry name" value="Peptidase_T2"/>
</dbReference>
<dbReference type="Pfam" id="PF01112">
    <property type="entry name" value="Asparaginase_2"/>
    <property type="match status" value="2"/>
</dbReference>
<dbReference type="GO" id="GO:0005737">
    <property type="term" value="C:cytoplasm"/>
    <property type="evidence" value="ECO:0007669"/>
    <property type="project" value="TreeGrafter"/>
</dbReference>
<dbReference type="PANTHER" id="PTHR10188:SF43">
    <property type="entry name" value="ASPARAGINASE (EUROFUNG)"/>
    <property type="match status" value="1"/>
</dbReference>
<dbReference type="GO" id="GO:0016787">
    <property type="term" value="F:hydrolase activity"/>
    <property type="evidence" value="ECO:0007669"/>
    <property type="project" value="InterPro"/>
</dbReference>
<protein>
    <recommendedName>
        <fullName evidence="7">L-asparaginase</fullName>
    </recommendedName>
</protein>
<gene>
    <name evidence="5" type="ORF">HYFRA_00008014</name>
</gene>
<accession>A0A9N9KNT0</accession>
<organism evidence="5 6">
    <name type="scientific">Hymenoscyphus fraxineus</name>
    <dbReference type="NCBI Taxonomy" id="746836"/>
    <lineage>
        <taxon>Eukaryota</taxon>
        <taxon>Fungi</taxon>
        <taxon>Dikarya</taxon>
        <taxon>Ascomycota</taxon>
        <taxon>Pezizomycotina</taxon>
        <taxon>Leotiomycetes</taxon>
        <taxon>Helotiales</taxon>
        <taxon>Helotiaceae</taxon>
        <taxon>Hymenoscyphus</taxon>
    </lineage>
</organism>
<feature type="active site" description="Nucleophile" evidence="1">
    <location>
        <position position="236"/>
    </location>
</feature>
<evidence type="ECO:0008006" key="7">
    <source>
        <dbReference type="Google" id="ProtNLM"/>
    </source>
</evidence>
<feature type="compositionally biased region" description="Basic and acidic residues" evidence="4">
    <location>
        <begin position="67"/>
        <end position="76"/>
    </location>
</feature>
<dbReference type="Proteomes" id="UP000696280">
    <property type="component" value="Unassembled WGS sequence"/>
</dbReference>